<dbReference type="InterPro" id="IPR013785">
    <property type="entry name" value="Aldolase_TIM"/>
</dbReference>
<evidence type="ECO:0000313" key="8">
    <source>
        <dbReference type="Proteomes" id="UP000051568"/>
    </source>
</evidence>
<protein>
    <recommendedName>
        <fullName evidence="6">Tagatose 1,6-diphosphate aldolase</fullName>
        <ecNumber evidence="6">4.1.2.40</ecNumber>
    </recommendedName>
    <alternativeName>
        <fullName evidence="6">D-tagatose-1,6-bisphosphate aldolase</fullName>
    </alternativeName>
    <alternativeName>
        <fullName evidence="6">Tagatose-bisphosphate aldolase</fullName>
    </alternativeName>
</protein>
<dbReference type="PANTHER" id="PTHR39340:SF1">
    <property type="entry name" value="SULFOFRUCTOSEPHOSPHATE ALDOLASE"/>
    <property type="match status" value="1"/>
</dbReference>
<dbReference type="NCBIfam" id="NF009065">
    <property type="entry name" value="PRK12399.1"/>
    <property type="match status" value="1"/>
</dbReference>
<comment type="pathway">
    <text evidence="2 6">Carbohydrate metabolism; D-tagatose 6-phosphate degradation; D-glyceraldehyde 3-phosphate and glycerone phosphate from D-tagatose 6-phosphate: step 2/2.</text>
</comment>
<dbReference type="AlphaFoldDB" id="A0A0R2IQD1"/>
<proteinExistence type="inferred from homology"/>
<dbReference type="GO" id="GO:0061595">
    <property type="term" value="F:6-deoxy-6-sulfofructose-1-phosphate aldolase activity"/>
    <property type="evidence" value="ECO:0007669"/>
    <property type="project" value="TreeGrafter"/>
</dbReference>
<sequence length="344" mass="38411">MRNHEKQKRGNHFMLKLTPGKEKGIQALSNKDGVIDALAIDQRGSLKKMIGAASGKEASQKEIEDFKVAVSSELTQYATGILLDPQYGLPASKARADGAGLLLAYERTGYDATEPGRFPDILDDWSVRRLKEQGADAIKFLLYYDPDEGGDINHRKQVFIERLGSECKGEDMPLFLELVSYDANNDDATGKEYAKVKPHKVIEMTKEFSKPQYGVDVLKLEVPVNQAFVEGFAKNSDDVVYTRDEALKYYKEQSDATDLPFIFLSAGVSAELFQEELKFAKEAGSSFNGVLCGRATWRHSVEPFAGESEEAGRKWLQTQGRQNIEDLNKVLADTASSWYDKVQK</sequence>
<organism evidence="7 8">
    <name type="scientific">Pediococcus cellicola</name>
    <dbReference type="NCBI Taxonomy" id="319652"/>
    <lineage>
        <taxon>Bacteria</taxon>
        <taxon>Bacillati</taxon>
        <taxon>Bacillota</taxon>
        <taxon>Bacilli</taxon>
        <taxon>Lactobacillales</taxon>
        <taxon>Lactobacillaceae</taxon>
        <taxon>Pediococcus</taxon>
    </lineage>
</organism>
<dbReference type="Gene3D" id="3.20.20.70">
    <property type="entry name" value="Aldolase class I"/>
    <property type="match status" value="1"/>
</dbReference>
<name>A0A0R2IQD1_9LACO</name>
<comment type="catalytic activity">
    <reaction evidence="1 6">
        <text>D-tagatofuranose 1,6-bisphosphate = D-glyceraldehyde 3-phosphate + dihydroxyacetone phosphate</text>
        <dbReference type="Rhea" id="RHEA:22948"/>
        <dbReference type="ChEBI" id="CHEBI:57642"/>
        <dbReference type="ChEBI" id="CHEBI:58694"/>
        <dbReference type="ChEBI" id="CHEBI:59776"/>
        <dbReference type="EC" id="4.1.2.40"/>
    </reaction>
</comment>
<keyword evidence="4 6" id="KW-0423">Lactose metabolism</keyword>
<keyword evidence="5 6" id="KW-0456">Lyase</keyword>
<evidence type="ECO:0000256" key="2">
    <source>
        <dbReference type="ARBA" id="ARBA00005191"/>
    </source>
</evidence>
<comment type="similarity">
    <text evidence="3 6">Belongs to the aldolase LacD family.</text>
</comment>
<evidence type="ECO:0000256" key="5">
    <source>
        <dbReference type="ARBA" id="ARBA00023239"/>
    </source>
</evidence>
<dbReference type="InterPro" id="IPR050552">
    <property type="entry name" value="LacD_aldolase"/>
</dbReference>
<dbReference type="Proteomes" id="UP000051568">
    <property type="component" value="Unassembled WGS sequence"/>
</dbReference>
<dbReference type="GO" id="GO:0009025">
    <property type="term" value="F:tagatose-bisphosphate aldolase activity"/>
    <property type="evidence" value="ECO:0007669"/>
    <property type="project" value="UniProtKB-UniRule"/>
</dbReference>
<dbReference type="GO" id="GO:1902777">
    <property type="term" value="P:6-sulfoquinovose(1-) catabolic process"/>
    <property type="evidence" value="ECO:0007669"/>
    <property type="project" value="TreeGrafter"/>
</dbReference>
<dbReference type="PANTHER" id="PTHR39340">
    <property type="entry name" value="SULFOFRUCTOSEPHOSPHATE ALDOLASE"/>
    <property type="match status" value="1"/>
</dbReference>
<comment type="caution">
    <text evidence="7">The sequence shown here is derived from an EMBL/GenBank/DDBJ whole genome shotgun (WGS) entry which is preliminary data.</text>
</comment>
<gene>
    <name evidence="6" type="primary">lacD</name>
    <name evidence="7" type="ORF">IV80_GL000779</name>
</gene>
<dbReference type="SUPFAM" id="SSF51569">
    <property type="entry name" value="Aldolase"/>
    <property type="match status" value="1"/>
</dbReference>
<evidence type="ECO:0000256" key="1">
    <source>
        <dbReference type="ARBA" id="ARBA00000567"/>
    </source>
</evidence>
<dbReference type="NCBIfam" id="TIGR01232">
    <property type="entry name" value="lacD"/>
    <property type="match status" value="1"/>
</dbReference>
<dbReference type="UniPathway" id="UPA00704">
    <property type="reaction ID" value="UER00716"/>
</dbReference>
<evidence type="ECO:0000256" key="4">
    <source>
        <dbReference type="ARBA" id="ARBA00022736"/>
    </source>
</evidence>
<dbReference type="GO" id="GO:0009024">
    <property type="term" value="F:tagatose-6-phosphate kinase activity"/>
    <property type="evidence" value="ECO:0007669"/>
    <property type="project" value="InterPro"/>
</dbReference>
<evidence type="ECO:0000256" key="6">
    <source>
        <dbReference type="HAMAP-Rule" id="MF_00734"/>
    </source>
</evidence>
<accession>A0A0R2IQD1</accession>
<dbReference type="PATRIC" id="fig|319652.3.peg.786"/>
<reference evidence="7 8" key="1">
    <citation type="journal article" date="2015" name="Genome Announc.">
        <title>Expanding the biotechnology potential of lactobacilli through comparative genomics of 213 strains and associated genera.</title>
        <authorList>
            <person name="Sun Z."/>
            <person name="Harris H.M."/>
            <person name="McCann A."/>
            <person name="Guo C."/>
            <person name="Argimon S."/>
            <person name="Zhang W."/>
            <person name="Yang X."/>
            <person name="Jeffery I.B."/>
            <person name="Cooney J.C."/>
            <person name="Kagawa T.F."/>
            <person name="Liu W."/>
            <person name="Song Y."/>
            <person name="Salvetti E."/>
            <person name="Wrobel A."/>
            <person name="Rasinkangas P."/>
            <person name="Parkhill J."/>
            <person name="Rea M.C."/>
            <person name="O'Sullivan O."/>
            <person name="Ritari J."/>
            <person name="Douillard F.P."/>
            <person name="Paul Ross R."/>
            <person name="Yang R."/>
            <person name="Briner A.E."/>
            <person name="Felis G.E."/>
            <person name="de Vos W.M."/>
            <person name="Barrangou R."/>
            <person name="Klaenhammer T.R."/>
            <person name="Caufield P.W."/>
            <person name="Cui Y."/>
            <person name="Zhang H."/>
            <person name="O'Toole P.W."/>
        </authorList>
    </citation>
    <scope>NUCLEOTIDE SEQUENCE [LARGE SCALE GENOMIC DNA]</scope>
    <source>
        <strain evidence="7 8">DSM 17757</strain>
    </source>
</reference>
<dbReference type="InterPro" id="IPR002915">
    <property type="entry name" value="DeoC/FbaB/LacD_aldolase"/>
</dbReference>
<dbReference type="GO" id="GO:2001059">
    <property type="term" value="P:D-tagatose 6-phosphate catabolic process"/>
    <property type="evidence" value="ECO:0007669"/>
    <property type="project" value="UniProtKB-UniRule"/>
</dbReference>
<dbReference type="HAMAP" id="MF_00734">
    <property type="entry name" value="LacD"/>
    <property type="match status" value="1"/>
</dbReference>
<dbReference type="NCBIfam" id="NF009498">
    <property type="entry name" value="PRK12858.1"/>
    <property type="match status" value="1"/>
</dbReference>
<dbReference type="InterPro" id="IPR005927">
    <property type="entry name" value="Tag_1.6-dipho_adolase"/>
</dbReference>
<evidence type="ECO:0000256" key="3">
    <source>
        <dbReference type="ARBA" id="ARBA00008679"/>
    </source>
</evidence>
<dbReference type="STRING" id="319652.IV80_GL000779"/>
<dbReference type="EMBL" id="JQBR01000002">
    <property type="protein sequence ID" value="KRN67243.1"/>
    <property type="molecule type" value="Genomic_DNA"/>
</dbReference>
<evidence type="ECO:0000313" key="7">
    <source>
        <dbReference type="EMBL" id="KRN67243.1"/>
    </source>
</evidence>
<dbReference type="EC" id="4.1.2.40" evidence="6"/>
<dbReference type="Pfam" id="PF01791">
    <property type="entry name" value="DeoC"/>
    <property type="match status" value="1"/>
</dbReference>
<dbReference type="SMART" id="SM01133">
    <property type="entry name" value="DeoC"/>
    <property type="match status" value="1"/>
</dbReference>
<dbReference type="GO" id="GO:0019512">
    <property type="term" value="P:lactose catabolic process via tagatose-6-phosphate"/>
    <property type="evidence" value="ECO:0007669"/>
    <property type="project" value="UniProtKB-UniRule"/>
</dbReference>
<keyword evidence="8" id="KW-1185">Reference proteome</keyword>